<dbReference type="OrthoDB" id="5397087at2759"/>
<dbReference type="Proteomes" id="UP000811619">
    <property type="component" value="Unassembled WGS sequence"/>
</dbReference>
<protein>
    <submittedName>
        <fullName evidence="2">Uncharacterized protein</fullName>
    </submittedName>
</protein>
<proteinExistence type="predicted"/>
<gene>
    <name evidence="2" type="ORF">E4U42_008114</name>
</gene>
<evidence type="ECO:0000313" key="2">
    <source>
        <dbReference type="EMBL" id="KAG5915331.1"/>
    </source>
</evidence>
<dbReference type="EMBL" id="SRPY01000997">
    <property type="protein sequence ID" value="KAG5915331.1"/>
    <property type="molecule type" value="Genomic_DNA"/>
</dbReference>
<accession>A0A8K0NEC7</accession>
<reference evidence="2" key="1">
    <citation type="journal article" date="2020" name="bioRxiv">
        <title>Whole genome comparisons of ergot fungi reveals the divergence and evolution of species within the genus Claviceps are the result of varying mechanisms driving genome evolution and host range expansion.</title>
        <authorList>
            <person name="Wyka S.A."/>
            <person name="Mondo S.J."/>
            <person name="Liu M."/>
            <person name="Dettman J."/>
            <person name="Nalam V."/>
            <person name="Broders K.D."/>
        </authorList>
    </citation>
    <scope>NUCLEOTIDE SEQUENCE</scope>
    <source>
        <strain evidence="2">CCC 489</strain>
    </source>
</reference>
<name>A0A8K0NEC7_9HYPO</name>
<keyword evidence="3" id="KW-1185">Reference proteome</keyword>
<evidence type="ECO:0000313" key="3">
    <source>
        <dbReference type="Proteomes" id="UP000811619"/>
    </source>
</evidence>
<sequence>MDTHRGAPKRAPRHQHLRSRDENQERAYIAASRRTDRSIEARLQSARKASELHQKRTGKALRITEQIVFNDETYEEEDSWLPSRFLLRPQLQTPSADLNARVEAFLEQKLVMSTFVAAAERRREDQRWGEIDRLFAESFPHAAQTARRLAEDLVPPAPAVLDVEGEQNPAASETSCPDAMPGSEPFEPVFSSDLPAGADDASFFTTDLPAEVLLFLGHDPAEDQVPGLHEKGYGDSGLKPTGHAPLGAVAVADAASLGYAVDSAVEPLQRPTAGEEESIWSDELDAYLDSSAWLDFPAEEQTFT</sequence>
<dbReference type="AlphaFoldDB" id="A0A8K0NEC7"/>
<evidence type="ECO:0000256" key="1">
    <source>
        <dbReference type="SAM" id="MobiDB-lite"/>
    </source>
</evidence>
<comment type="caution">
    <text evidence="2">The sequence shown here is derived from an EMBL/GenBank/DDBJ whole genome shotgun (WGS) entry which is preliminary data.</text>
</comment>
<organism evidence="2 3">
    <name type="scientific">Claviceps africana</name>
    <dbReference type="NCBI Taxonomy" id="83212"/>
    <lineage>
        <taxon>Eukaryota</taxon>
        <taxon>Fungi</taxon>
        <taxon>Dikarya</taxon>
        <taxon>Ascomycota</taxon>
        <taxon>Pezizomycotina</taxon>
        <taxon>Sordariomycetes</taxon>
        <taxon>Hypocreomycetidae</taxon>
        <taxon>Hypocreales</taxon>
        <taxon>Clavicipitaceae</taxon>
        <taxon>Claviceps</taxon>
    </lineage>
</organism>
<feature type="region of interest" description="Disordered" evidence="1">
    <location>
        <begin position="1"/>
        <end position="33"/>
    </location>
</feature>
<feature type="compositionally biased region" description="Basic residues" evidence="1">
    <location>
        <begin position="1"/>
        <end position="17"/>
    </location>
</feature>